<accession>A0A7W9NKV3</accession>
<dbReference type="AlphaFoldDB" id="A0A7W9NKV3"/>
<evidence type="ECO:0000313" key="1">
    <source>
        <dbReference type="EMBL" id="MBB5896420.1"/>
    </source>
</evidence>
<evidence type="ECO:0008006" key="3">
    <source>
        <dbReference type="Google" id="ProtNLM"/>
    </source>
</evidence>
<name>A0A7W9NKV3_9PSEU</name>
<dbReference type="Proteomes" id="UP000585638">
    <property type="component" value="Unassembled WGS sequence"/>
</dbReference>
<reference evidence="1 2" key="1">
    <citation type="submission" date="2020-08" db="EMBL/GenBank/DDBJ databases">
        <title>Sequencing the genomes of 1000 actinobacteria strains.</title>
        <authorList>
            <person name="Klenk H.-P."/>
        </authorList>
    </citation>
    <scope>NUCLEOTIDE SEQUENCE [LARGE SCALE GENOMIC DNA]</scope>
    <source>
        <strain evidence="1 2">DSM 43851</strain>
    </source>
</reference>
<evidence type="ECO:0000313" key="2">
    <source>
        <dbReference type="Proteomes" id="UP000585638"/>
    </source>
</evidence>
<organism evidence="1 2">
    <name type="scientific">Kutzneria kofuensis</name>
    <dbReference type="NCBI Taxonomy" id="103725"/>
    <lineage>
        <taxon>Bacteria</taxon>
        <taxon>Bacillati</taxon>
        <taxon>Actinomycetota</taxon>
        <taxon>Actinomycetes</taxon>
        <taxon>Pseudonocardiales</taxon>
        <taxon>Pseudonocardiaceae</taxon>
        <taxon>Kutzneria</taxon>
    </lineage>
</organism>
<proteinExistence type="predicted"/>
<dbReference type="SUPFAM" id="SSF53756">
    <property type="entry name" value="UDP-Glycosyltransferase/glycogen phosphorylase"/>
    <property type="match status" value="1"/>
</dbReference>
<gene>
    <name evidence="1" type="ORF">BJ998_007616</name>
</gene>
<sequence length="348" mass="37774">MAGRVIYTGYEVDVPVGGNRIITEHVALLHAAGIEAYRWSPTPGFRYTWFDDTVPTLSGAEIDLGADDMVVVPELTVLPGRDPAPGGRKVILSQAHFMTFVTCPDLNPYPGWSVDPALWTISRNGVEVLGRAIPNLPAPTLVPNPVAIDLFRPAPRRTRSIAWMSRKRPSESALLKQLLRADPRSAGVELRDIRGVPYERVAEIMADTSVFIALGSPEGEGFGLPIAEALSAGCLVTGYGLGGGDELFEAPSAWQVPDLQTVRLVDRALELLDLPDADRVREQGRQWVVERYSPKVTTDALVAAVEAARRLPGQACRAVHPDAWQAELMAVLAPYAAPFEQQAQASQE</sequence>
<protein>
    <recommendedName>
        <fullName evidence="3">Glycosyl transferase family 1</fullName>
    </recommendedName>
</protein>
<dbReference type="RefSeq" id="WP_184868078.1">
    <property type="nucleotide sequence ID" value="NZ_BAAAWY010000101.1"/>
</dbReference>
<dbReference type="EMBL" id="JACHIR010000001">
    <property type="protein sequence ID" value="MBB5896420.1"/>
    <property type="molecule type" value="Genomic_DNA"/>
</dbReference>
<keyword evidence="2" id="KW-1185">Reference proteome</keyword>
<dbReference type="Gene3D" id="3.40.50.2000">
    <property type="entry name" value="Glycogen Phosphorylase B"/>
    <property type="match status" value="1"/>
</dbReference>
<comment type="caution">
    <text evidence="1">The sequence shown here is derived from an EMBL/GenBank/DDBJ whole genome shotgun (WGS) entry which is preliminary data.</text>
</comment>